<dbReference type="Pfam" id="PF02654">
    <property type="entry name" value="CobS"/>
    <property type="match status" value="1"/>
</dbReference>
<evidence type="ECO:0000256" key="3">
    <source>
        <dbReference type="ARBA" id="ARBA00004663"/>
    </source>
</evidence>
<evidence type="ECO:0000313" key="20">
    <source>
        <dbReference type="EMBL" id="SIQ50494.1"/>
    </source>
</evidence>
<evidence type="ECO:0000256" key="5">
    <source>
        <dbReference type="ARBA" id="ARBA00013200"/>
    </source>
</evidence>
<keyword evidence="7 19" id="KW-1003">Cell membrane</keyword>
<evidence type="ECO:0000256" key="1">
    <source>
        <dbReference type="ARBA" id="ARBA00001946"/>
    </source>
</evidence>
<evidence type="ECO:0000313" key="21">
    <source>
        <dbReference type="Proteomes" id="UP000186895"/>
    </source>
</evidence>
<comment type="similarity">
    <text evidence="4 19">Belongs to the CobS family.</text>
</comment>
<dbReference type="STRING" id="49186.SAMN05421647_105226"/>
<keyword evidence="8 19" id="KW-0169">Cobalamin biosynthesis</keyword>
<dbReference type="PANTHER" id="PTHR34148:SF1">
    <property type="entry name" value="ADENOSYLCOBINAMIDE-GDP RIBAZOLETRANSFERASE"/>
    <property type="match status" value="1"/>
</dbReference>
<evidence type="ECO:0000256" key="12">
    <source>
        <dbReference type="ARBA" id="ARBA00022989"/>
    </source>
</evidence>
<dbReference type="NCBIfam" id="TIGR00317">
    <property type="entry name" value="cobS"/>
    <property type="match status" value="1"/>
</dbReference>
<evidence type="ECO:0000256" key="2">
    <source>
        <dbReference type="ARBA" id="ARBA00004651"/>
    </source>
</evidence>
<dbReference type="eggNOG" id="COG0368">
    <property type="taxonomic scope" value="Bacteria"/>
</dbReference>
<evidence type="ECO:0000256" key="14">
    <source>
        <dbReference type="ARBA" id="ARBA00025228"/>
    </source>
</evidence>
<comment type="subcellular location">
    <subcellularLocation>
        <location evidence="2 19">Cell membrane</location>
        <topology evidence="2 19">Multi-pass membrane protein</topology>
    </subcellularLocation>
</comment>
<evidence type="ECO:0000256" key="4">
    <source>
        <dbReference type="ARBA" id="ARBA00010561"/>
    </source>
</evidence>
<feature type="transmembrane region" description="Helical" evidence="19">
    <location>
        <begin position="63"/>
        <end position="81"/>
    </location>
</feature>
<comment type="function">
    <text evidence="14 19">Joins adenosylcobinamide-GDP and alpha-ribazole to generate adenosylcobalamin (Ado-cobalamin). Also synthesizes adenosylcobalamin 5'-phosphate from adenosylcobinamide-GDP and alpha-ribazole 5'-phosphate.</text>
</comment>
<dbReference type="InterPro" id="IPR003805">
    <property type="entry name" value="CobS"/>
</dbReference>
<comment type="cofactor">
    <cofactor evidence="1 19">
        <name>Mg(2+)</name>
        <dbReference type="ChEBI" id="CHEBI:18420"/>
    </cofactor>
</comment>
<evidence type="ECO:0000256" key="10">
    <source>
        <dbReference type="ARBA" id="ARBA00022692"/>
    </source>
</evidence>
<dbReference type="GO" id="GO:0005886">
    <property type="term" value="C:plasma membrane"/>
    <property type="evidence" value="ECO:0007669"/>
    <property type="project" value="UniProtKB-SubCell"/>
</dbReference>
<evidence type="ECO:0000256" key="6">
    <source>
        <dbReference type="ARBA" id="ARBA00015850"/>
    </source>
</evidence>
<dbReference type="RefSeq" id="WP_217695126.1">
    <property type="nucleotide sequence ID" value="NZ_FTMN01000005.1"/>
</dbReference>
<evidence type="ECO:0000256" key="13">
    <source>
        <dbReference type="ARBA" id="ARBA00023136"/>
    </source>
</evidence>
<dbReference type="GO" id="GO:0009236">
    <property type="term" value="P:cobalamin biosynthetic process"/>
    <property type="evidence" value="ECO:0007669"/>
    <property type="project" value="UniProtKB-UniRule"/>
</dbReference>
<evidence type="ECO:0000256" key="9">
    <source>
        <dbReference type="ARBA" id="ARBA00022679"/>
    </source>
</evidence>
<keyword evidence="9 19" id="KW-0808">Transferase</keyword>
<dbReference type="UniPathway" id="UPA00148">
    <property type="reaction ID" value="UER00238"/>
</dbReference>
<evidence type="ECO:0000256" key="18">
    <source>
        <dbReference type="ARBA" id="ARBA00049504"/>
    </source>
</evidence>
<evidence type="ECO:0000256" key="15">
    <source>
        <dbReference type="ARBA" id="ARBA00032605"/>
    </source>
</evidence>
<evidence type="ECO:0000256" key="17">
    <source>
        <dbReference type="ARBA" id="ARBA00048623"/>
    </source>
</evidence>
<feature type="transmembrane region" description="Helical" evidence="19">
    <location>
        <begin position="141"/>
        <end position="162"/>
    </location>
</feature>
<keyword evidence="10 19" id="KW-0812">Transmembrane</keyword>
<reference evidence="21" key="1">
    <citation type="submission" date="2017-01" db="EMBL/GenBank/DDBJ databases">
        <authorList>
            <person name="Varghese N."/>
            <person name="Submissions S."/>
        </authorList>
    </citation>
    <scope>NUCLEOTIDE SEQUENCE [LARGE SCALE GENOMIC DNA]</scope>
    <source>
        <strain evidence="21">DSM 7027</strain>
    </source>
</reference>
<evidence type="ECO:0000256" key="11">
    <source>
        <dbReference type="ARBA" id="ARBA00022842"/>
    </source>
</evidence>
<evidence type="ECO:0000256" key="16">
    <source>
        <dbReference type="ARBA" id="ARBA00032853"/>
    </source>
</evidence>
<dbReference type="EMBL" id="FTMN01000005">
    <property type="protein sequence ID" value="SIQ50494.1"/>
    <property type="molecule type" value="Genomic_DNA"/>
</dbReference>
<keyword evidence="12 19" id="KW-1133">Transmembrane helix</keyword>
<name>A0A1N6TB50_9GAMM</name>
<dbReference type="GO" id="GO:0051073">
    <property type="term" value="F:adenosylcobinamide-GDP ribazoletransferase activity"/>
    <property type="evidence" value="ECO:0007669"/>
    <property type="project" value="UniProtKB-UniRule"/>
</dbReference>
<dbReference type="EC" id="2.7.8.26" evidence="5 19"/>
<evidence type="ECO:0000256" key="8">
    <source>
        <dbReference type="ARBA" id="ARBA00022573"/>
    </source>
</evidence>
<dbReference type="PANTHER" id="PTHR34148">
    <property type="entry name" value="ADENOSYLCOBINAMIDE-GDP RIBAZOLETRANSFERASE"/>
    <property type="match status" value="1"/>
</dbReference>
<proteinExistence type="inferred from homology"/>
<dbReference type="GO" id="GO:0008818">
    <property type="term" value="F:cobalamin 5'-phosphate synthase activity"/>
    <property type="evidence" value="ECO:0007669"/>
    <property type="project" value="UniProtKB-UniRule"/>
</dbReference>
<protein>
    <recommendedName>
        <fullName evidence="6 19">Adenosylcobinamide-GDP ribazoletransferase</fullName>
        <ecNumber evidence="5 19">2.7.8.26</ecNumber>
    </recommendedName>
    <alternativeName>
        <fullName evidence="16 19">Cobalamin synthase</fullName>
    </alternativeName>
    <alternativeName>
        <fullName evidence="15 19">Cobalamin-5'-phosphate synthase</fullName>
    </alternativeName>
</protein>
<dbReference type="HAMAP" id="MF_00719">
    <property type="entry name" value="CobS"/>
    <property type="match status" value="1"/>
</dbReference>
<keyword evidence="21" id="KW-1185">Reference proteome</keyword>
<comment type="catalytic activity">
    <reaction evidence="17 19">
        <text>alpha-ribazole + adenosylcob(III)inamide-GDP = adenosylcob(III)alamin + GMP + H(+)</text>
        <dbReference type="Rhea" id="RHEA:16049"/>
        <dbReference type="ChEBI" id="CHEBI:10329"/>
        <dbReference type="ChEBI" id="CHEBI:15378"/>
        <dbReference type="ChEBI" id="CHEBI:18408"/>
        <dbReference type="ChEBI" id="CHEBI:58115"/>
        <dbReference type="ChEBI" id="CHEBI:60487"/>
        <dbReference type="EC" id="2.7.8.26"/>
    </reaction>
</comment>
<feature type="transmembrane region" description="Helical" evidence="19">
    <location>
        <begin position="38"/>
        <end position="56"/>
    </location>
</feature>
<gene>
    <name evidence="19" type="primary">cobS</name>
    <name evidence="20" type="ORF">SAMN05421647_105226</name>
</gene>
<organism evidence="20 21">
    <name type="scientific">Marinobacterium stanieri</name>
    <dbReference type="NCBI Taxonomy" id="49186"/>
    <lineage>
        <taxon>Bacteria</taxon>
        <taxon>Pseudomonadati</taxon>
        <taxon>Pseudomonadota</taxon>
        <taxon>Gammaproteobacteria</taxon>
        <taxon>Oceanospirillales</taxon>
        <taxon>Oceanospirillaceae</taxon>
        <taxon>Marinobacterium</taxon>
    </lineage>
</organism>
<feature type="transmembrane region" description="Helical" evidence="19">
    <location>
        <begin position="110"/>
        <end position="129"/>
    </location>
</feature>
<dbReference type="AlphaFoldDB" id="A0A1N6TB50"/>
<accession>A0A1N6TB50</accession>
<keyword evidence="11 19" id="KW-0460">Magnesium</keyword>
<sequence>MTAHWQAFLCALQFMTLLPVRLAGMPDAATQARAALYYPLVGLCLGLVLVVAANLLAGLPTAVAAAVLVALWAGLTGGLHLDGLADSGDGWMGGLGDRERTLRIMKDPHLGASGALVLMLQLLLKWSLLNALLEQSLLWPLLLAPLVGRAGALALMVTTPYARADGIAAPFLDQLSPCKALTVVAIAGLALLLLQPLGLLLSIALFWLLRRLMMQRLGGTTGDTLGAQIELLETLMLFSAALNLA</sequence>
<feature type="transmembrane region" description="Helical" evidence="19">
    <location>
        <begin position="182"/>
        <end position="209"/>
    </location>
</feature>
<dbReference type="Proteomes" id="UP000186895">
    <property type="component" value="Unassembled WGS sequence"/>
</dbReference>
<comment type="catalytic activity">
    <reaction evidence="18 19">
        <text>alpha-ribazole 5'-phosphate + adenosylcob(III)inamide-GDP = adenosylcob(III)alamin 5'-phosphate + GMP + H(+)</text>
        <dbReference type="Rhea" id="RHEA:23560"/>
        <dbReference type="ChEBI" id="CHEBI:15378"/>
        <dbReference type="ChEBI" id="CHEBI:57918"/>
        <dbReference type="ChEBI" id="CHEBI:58115"/>
        <dbReference type="ChEBI" id="CHEBI:60487"/>
        <dbReference type="ChEBI" id="CHEBI:60493"/>
        <dbReference type="EC" id="2.7.8.26"/>
    </reaction>
</comment>
<evidence type="ECO:0000256" key="7">
    <source>
        <dbReference type="ARBA" id="ARBA00022475"/>
    </source>
</evidence>
<comment type="pathway">
    <text evidence="3 19">Cofactor biosynthesis; adenosylcobalamin biosynthesis; adenosylcobalamin from cob(II)yrinate a,c-diamide: step 7/7.</text>
</comment>
<evidence type="ECO:0000256" key="19">
    <source>
        <dbReference type="HAMAP-Rule" id="MF_00719"/>
    </source>
</evidence>
<keyword evidence="13 19" id="KW-0472">Membrane</keyword>